<feature type="compositionally biased region" description="Basic and acidic residues" evidence="1">
    <location>
        <begin position="40"/>
        <end position="56"/>
    </location>
</feature>
<organism evidence="3 4">
    <name type="scientific">Salipaludibacillus aurantiacus</name>
    <dbReference type="NCBI Taxonomy" id="1601833"/>
    <lineage>
        <taxon>Bacteria</taxon>
        <taxon>Bacillati</taxon>
        <taxon>Bacillota</taxon>
        <taxon>Bacilli</taxon>
        <taxon>Bacillales</taxon>
        <taxon>Bacillaceae</taxon>
    </lineage>
</organism>
<keyword evidence="4" id="KW-1185">Reference proteome</keyword>
<gene>
    <name evidence="3" type="ORF">SAMN05518684_110133</name>
</gene>
<keyword evidence="2" id="KW-0812">Transmembrane</keyword>
<feature type="region of interest" description="Disordered" evidence="1">
    <location>
        <begin position="1"/>
        <end position="258"/>
    </location>
</feature>
<feature type="compositionally biased region" description="Acidic residues" evidence="1">
    <location>
        <begin position="233"/>
        <end position="243"/>
    </location>
</feature>
<accession>A0A1H9VFF1</accession>
<name>A0A1H9VFF1_9BACI</name>
<keyword evidence="3" id="KW-0240">DNA-directed RNA polymerase</keyword>
<dbReference type="GO" id="GO:0000428">
    <property type="term" value="C:DNA-directed RNA polymerase complex"/>
    <property type="evidence" value="ECO:0007669"/>
    <property type="project" value="UniProtKB-KW"/>
</dbReference>
<feature type="compositionally biased region" description="Acidic residues" evidence="1">
    <location>
        <begin position="99"/>
        <end position="114"/>
    </location>
</feature>
<dbReference type="STRING" id="1601833.SAMN05518684_110133"/>
<dbReference type="EMBL" id="FOGT01000010">
    <property type="protein sequence ID" value="SES19957.1"/>
    <property type="molecule type" value="Genomic_DNA"/>
</dbReference>
<dbReference type="OrthoDB" id="2300232at2"/>
<evidence type="ECO:0000313" key="4">
    <source>
        <dbReference type="Proteomes" id="UP000198571"/>
    </source>
</evidence>
<evidence type="ECO:0000256" key="1">
    <source>
        <dbReference type="SAM" id="MobiDB-lite"/>
    </source>
</evidence>
<reference evidence="4" key="1">
    <citation type="submission" date="2016-10" db="EMBL/GenBank/DDBJ databases">
        <authorList>
            <person name="Varghese N."/>
            <person name="Submissions S."/>
        </authorList>
    </citation>
    <scope>NUCLEOTIDE SEQUENCE [LARGE SCALE GENOMIC DNA]</scope>
    <source>
        <strain evidence="4">S9</strain>
    </source>
</reference>
<keyword evidence="3" id="KW-0804">Transcription</keyword>
<feature type="transmembrane region" description="Helical" evidence="2">
    <location>
        <begin position="270"/>
        <end position="296"/>
    </location>
</feature>
<dbReference type="RefSeq" id="WP_093053157.1">
    <property type="nucleotide sequence ID" value="NZ_FOGT01000010.1"/>
</dbReference>
<keyword evidence="2" id="KW-0472">Membrane</keyword>
<feature type="compositionally biased region" description="Basic and acidic residues" evidence="1">
    <location>
        <begin position="15"/>
        <end position="25"/>
    </location>
</feature>
<feature type="compositionally biased region" description="Low complexity" evidence="1">
    <location>
        <begin position="135"/>
        <end position="156"/>
    </location>
</feature>
<evidence type="ECO:0000256" key="2">
    <source>
        <dbReference type="SAM" id="Phobius"/>
    </source>
</evidence>
<dbReference type="InterPro" id="IPR024596">
    <property type="entry name" value="RNApol_su_b/EpuA"/>
</dbReference>
<dbReference type="AlphaFoldDB" id="A0A1H9VFF1"/>
<feature type="compositionally biased region" description="Low complexity" evidence="1">
    <location>
        <begin position="220"/>
        <end position="232"/>
    </location>
</feature>
<protein>
    <submittedName>
        <fullName evidence="3">DNA-directed RNA polymerase subunit beta</fullName>
    </submittedName>
</protein>
<dbReference type="Pfam" id="PF11772">
    <property type="entry name" value="EpuA"/>
    <property type="match status" value="1"/>
</dbReference>
<proteinExistence type="predicted"/>
<keyword evidence="2" id="KW-1133">Transmembrane helix</keyword>
<feature type="compositionally biased region" description="Polar residues" evidence="1">
    <location>
        <begin position="178"/>
        <end position="188"/>
    </location>
</feature>
<feature type="compositionally biased region" description="Polar residues" evidence="1">
    <location>
        <begin position="26"/>
        <end position="39"/>
    </location>
</feature>
<evidence type="ECO:0000313" key="3">
    <source>
        <dbReference type="EMBL" id="SES19957.1"/>
    </source>
</evidence>
<sequence length="326" mass="34031">MSEDKDQTLQSGTGKAHESHTKDESTGTGSSPNSQQNTETSHEYMKPFISREKSGETSENEDNPSQDVRSGEGSDSDEASGTAGAGGGISGKAPRDESTGEEGEVPPSETEETQDPLAGTQNSYSESEESEGAAEGEAAGGTASAGTTGVSSSEASEPGEENEDVTSFTGGAAEGNDDVSSSGTSGSQEGKADSRPSSEPQDGDETAKGTDPLRGVEEGAAASTASTPTAGDTSEEPEEEQEAEASRAEKKRKEREEATYKRGRVRLFPIWLRIVLLVLALGVSMVLGAVIGFWILGDGGNPMEVFNPQTWFHIYDIIFDGTERGR</sequence>
<dbReference type="Proteomes" id="UP000198571">
    <property type="component" value="Unassembled WGS sequence"/>
</dbReference>